<dbReference type="STRING" id="667015.Bacsa_2102"/>
<dbReference type="EMBL" id="CP002530">
    <property type="protein sequence ID" value="ADY36657.1"/>
    <property type="molecule type" value="Genomic_DNA"/>
</dbReference>
<gene>
    <name evidence="11" type="ordered locus">Bacsa_2102</name>
</gene>
<evidence type="ECO:0000256" key="3">
    <source>
        <dbReference type="ARBA" id="ARBA00022553"/>
    </source>
</evidence>
<dbReference type="PROSITE" id="PS50110">
    <property type="entry name" value="RESPONSE_REGULATORY"/>
    <property type="match status" value="1"/>
</dbReference>
<dbReference type="CDD" id="cd17574">
    <property type="entry name" value="REC_OmpR"/>
    <property type="match status" value="1"/>
</dbReference>
<dbReference type="Pfam" id="PF12833">
    <property type="entry name" value="HTH_18"/>
    <property type="match status" value="1"/>
</dbReference>
<dbReference type="GO" id="GO:0003700">
    <property type="term" value="F:DNA-binding transcription factor activity"/>
    <property type="evidence" value="ECO:0007669"/>
    <property type="project" value="InterPro"/>
</dbReference>
<dbReference type="InterPro" id="IPR011006">
    <property type="entry name" value="CheY-like_superfamily"/>
</dbReference>
<evidence type="ECO:0000256" key="1">
    <source>
        <dbReference type="ARBA" id="ARBA00000085"/>
    </source>
</evidence>
<dbReference type="Pfam" id="PF00072">
    <property type="entry name" value="Response_reg"/>
    <property type="match status" value="1"/>
</dbReference>
<feature type="domain" description="Response regulatory" evidence="10">
    <location>
        <begin position="1111"/>
        <end position="1226"/>
    </location>
</feature>
<dbReference type="SUPFAM" id="SSF47384">
    <property type="entry name" value="Homodimeric domain of signal transducing histidine kinase"/>
    <property type="match status" value="1"/>
</dbReference>
<dbReference type="Gene3D" id="1.10.10.60">
    <property type="entry name" value="Homeodomain-like"/>
    <property type="match status" value="1"/>
</dbReference>
<dbReference type="SUPFAM" id="SSF46689">
    <property type="entry name" value="Homeodomain-like"/>
    <property type="match status" value="1"/>
</dbReference>
<comment type="catalytic activity">
    <reaction evidence="1">
        <text>ATP + protein L-histidine = ADP + protein N-phospho-L-histidine.</text>
        <dbReference type="EC" id="2.7.13.3"/>
    </reaction>
</comment>
<keyword evidence="11" id="KW-0808">Transferase</keyword>
<dbReference type="Pfam" id="PF07495">
    <property type="entry name" value="Y_Y_Y"/>
    <property type="match status" value="1"/>
</dbReference>
<dbReference type="OrthoDB" id="717811at2"/>
<name>F0R441_PHOSB</name>
<evidence type="ECO:0000259" key="9">
    <source>
        <dbReference type="PROSITE" id="PS50109"/>
    </source>
</evidence>
<evidence type="ECO:0000313" key="12">
    <source>
        <dbReference type="Proteomes" id="UP000007486"/>
    </source>
</evidence>
<organism evidence="11 12">
    <name type="scientific">Phocaeicola salanitronis (strain DSM 18170 / JCM 13657 / CCUG 60908 / BL78)</name>
    <name type="common">Bacteroides salanitronis</name>
    <dbReference type="NCBI Taxonomy" id="667015"/>
    <lineage>
        <taxon>Bacteria</taxon>
        <taxon>Pseudomonadati</taxon>
        <taxon>Bacteroidota</taxon>
        <taxon>Bacteroidia</taxon>
        <taxon>Bacteroidales</taxon>
        <taxon>Bacteroidaceae</taxon>
        <taxon>Phocaeicola</taxon>
    </lineage>
</organism>
<evidence type="ECO:0000256" key="4">
    <source>
        <dbReference type="ARBA" id="ARBA00023015"/>
    </source>
</evidence>
<feature type="domain" description="HTH araC/xylS-type" evidence="8">
    <location>
        <begin position="1259"/>
        <end position="1358"/>
    </location>
</feature>
<dbReference type="SUPFAM" id="SSF63829">
    <property type="entry name" value="Calcium-dependent phosphotriesterase"/>
    <property type="match status" value="2"/>
</dbReference>
<dbReference type="EC" id="2.7.13.3" evidence="2"/>
<dbReference type="SUPFAM" id="SSF52172">
    <property type="entry name" value="CheY-like"/>
    <property type="match status" value="1"/>
</dbReference>
<dbReference type="HOGENOM" id="CLU_000445_28_1_10"/>
<feature type="domain" description="Histidine kinase" evidence="9">
    <location>
        <begin position="830"/>
        <end position="1067"/>
    </location>
</feature>
<sequence>MKITHILLLILYVRLAAIFTACKPSVDNIQVTDAPQYPVIANEISNQQVNAFAEDAQGHIWIGTFRGLNKYDAYEFQQYYCTDDSLGPQDNQIKALLRDSKGQLWVSSVNGLSVYTDQDTFRHIPSDLINRNGLQLLETRDGRILLNTVTSLGVYNPVTGRLEYAIRRLVPSGTYAAQCHIDADNRLWVADPLSVRCYDSRNFVLQDSIPVKGYPTHYYYDSNGKLWLAGNQSLQIFDCHSRSFQPVPEVISSHPVLSRFNVTLMHAYGKHGLLFNTDYDGLFYYDSQANTVSRQGEQGFPFEVPDFNVSAFFTDSHQNLWIGSTDQGYAVAYRYKERFNRDNFLRASLQHKSVVSVAADGNKTLWIATLSDGLYSYNLNLQKIEKVVLSGYLGKGNYMIYANQVLADGEGYIWLTTRNNEVLKCIPAQNRLQVVMRYDVYLPMSIARDKQGNILVGTATSYVYVLRPNEKHFTPIQVFNGGFTFIPGLLPLDDGTVLVAAFDQPLELLNPVTGEVKPLPVHKGDMEHCIRRSLFVPTALFRSAKGDIWIGTVSNGLLHYTPFTQRIEALEGTACTDISSIEEDREGNLWIGTQHGLSRLDVRTQHFTNFFTDDGIGGSQFYDRASCHLPDGTLALGGTHGLTFFDPLATTPKRKVPLLFENLKVHNRLIRPGSNACIERHLSYTPDIRLNYNQNGFSISFAALDYNEFERINYHYFLEGFDHYWIDARHNREAYYANLPDGTYTFHVRASGNAPDSFQAESTVRIIIRPAPWNTWWAWSLYLLAGVLLIGFFVQSLRRIRAEKAAICRAEQEKEQEQRINRMNMSFFANVSHEFRTPLTMIAGPVRQLCEAPDITGENKNLLVIVWRSVERMLRLVNQMMDFNKLENDALKLKVRPADIVGFLRHMTDVFRINAGDKGINLIITGLEDSYTLWLDEDKVEKIFTNLMGNALKFTPAGGKIRVSFDVITRAKAASLFPLTVSDCDTQWVEICVSNTGPSIPPAQRDKIFERYYQVNAPDGTGKYNYGTGIGLYYARNLVRLHHGYIKNADPDEGEGTQFIFILPVNALSYTDEERTSNHDERQEKAFPLPETVKAQAQPKEDTAEQDNLQTLLVVDDDTEIAHYLRALLSPFYRVICRFSADSALQTMQEEAPDLVLSDVVMPGKDGYAFCREIKSDLQLCHIPVILLTAKSSMDEQVKGLNIGADAYVTKPFDPDYLLALVRSQLDNRAKVRSLLGTVTQTDAQTQDMLLPQDASFMTDLYHLMENELSNPELDVARMTDVLKMSRTKFYYKVKGLTGENPSTFFKTYKLNRAAELIAEGRYTIAEVADMTGFSTPSRFTKNFKKQFGVVPSEYKGKQSKS</sequence>
<dbReference type="FunFam" id="1.10.287.130:FF:000045">
    <property type="entry name" value="Two-component system sensor histidine kinase/response regulator"/>
    <property type="match status" value="1"/>
</dbReference>
<dbReference type="InterPro" id="IPR011110">
    <property type="entry name" value="Reg_prop"/>
</dbReference>
<evidence type="ECO:0000259" key="8">
    <source>
        <dbReference type="PROSITE" id="PS01124"/>
    </source>
</evidence>
<dbReference type="Pfam" id="PF00512">
    <property type="entry name" value="HisKA"/>
    <property type="match status" value="1"/>
</dbReference>
<feature type="modified residue" description="4-aspartylphosphate" evidence="6">
    <location>
        <position position="1159"/>
    </location>
</feature>
<dbReference type="InterPro" id="IPR036097">
    <property type="entry name" value="HisK_dim/P_sf"/>
</dbReference>
<dbReference type="SMART" id="SM00342">
    <property type="entry name" value="HTH_ARAC"/>
    <property type="match status" value="1"/>
</dbReference>
<feature type="signal peptide" evidence="7">
    <location>
        <begin position="1"/>
        <end position="21"/>
    </location>
</feature>
<protein>
    <recommendedName>
        <fullName evidence="2">histidine kinase</fullName>
        <ecNumber evidence="2">2.7.13.3</ecNumber>
    </recommendedName>
</protein>
<dbReference type="InterPro" id="IPR009057">
    <property type="entry name" value="Homeodomain-like_sf"/>
</dbReference>
<dbReference type="PRINTS" id="PR00344">
    <property type="entry name" value="BCTRLSENSOR"/>
</dbReference>
<dbReference type="SMART" id="SM00448">
    <property type="entry name" value="REC"/>
    <property type="match status" value="1"/>
</dbReference>
<accession>F0R441</accession>
<dbReference type="PANTHER" id="PTHR43547:SF2">
    <property type="entry name" value="HYBRID SIGNAL TRANSDUCTION HISTIDINE KINASE C"/>
    <property type="match status" value="1"/>
</dbReference>
<keyword evidence="4" id="KW-0805">Transcription regulation</keyword>
<keyword evidence="3 6" id="KW-0597">Phosphoprotein</keyword>
<dbReference type="InterPro" id="IPR018060">
    <property type="entry name" value="HTH_AraC"/>
</dbReference>
<dbReference type="InterPro" id="IPR003661">
    <property type="entry name" value="HisK_dim/P_dom"/>
</dbReference>
<dbReference type="KEGG" id="bsa:Bacsa_2102"/>
<dbReference type="InterPro" id="IPR003594">
    <property type="entry name" value="HATPase_dom"/>
</dbReference>
<dbReference type="Pfam" id="PF07494">
    <property type="entry name" value="Reg_prop"/>
    <property type="match status" value="2"/>
</dbReference>
<feature type="chain" id="PRO_5003257454" description="histidine kinase" evidence="7">
    <location>
        <begin position="22"/>
        <end position="1362"/>
    </location>
</feature>
<dbReference type="InterPro" id="IPR011123">
    <property type="entry name" value="Y_Y_Y"/>
</dbReference>
<keyword evidence="5" id="KW-0804">Transcription</keyword>
<dbReference type="Gene3D" id="3.40.50.2300">
    <property type="match status" value="1"/>
</dbReference>
<evidence type="ECO:0000313" key="11">
    <source>
        <dbReference type="EMBL" id="ADY36657.1"/>
    </source>
</evidence>
<dbReference type="PANTHER" id="PTHR43547">
    <property type="entry name" value="TWO-COMPONENT HISTIDINE KINASE"/>
    <property type="match status" value="1"/>
</dbReference>
<dbReference type="PROSITE" id="PS01124">
    <property type="entry name" value="HTH_ARAC_FAMILY_2"/>
    <property type="match status" value="1"/>
</dbReference>
<dbReference type="InterPro" id="IPR013783">
    <property type="entry name" value="Ig-like_fold"/>
</dbReference>
<evidence type="ECO:0000256" key="6">
    <source>
        <dbReference type="PROSITE-ProRule" id="PRU00169"/>
    </source>
</evidence>
<dbReference type="GO" id="GO:0000155">
    <property type="term" value="F:phosphorelay sensor kinase activity"/>
    <property type="evidence" value="ECO:0007669"/>
    <property type="project" value="InterPro"/>
</dbReference>
<evidence type="ECO:0000259" key="10">
    <source>
        <dbReference type="PROSITE" id="PS50110"/>
    </source>
</evidence>
<proteinExistence type="predicted"/>
<keyword evidence="7" id="KW-0732">Signal</keyword>
<dbReference type="Gene3D" id="3.30.565.10">
    <property type="entry name" value="Histidine kinase-like ATPase, C-terminal domain"/>
    <property type="match status" value="1"/>
</dbReference>
<dbReference type="InterPro" id="IPR001789">
    <property type="entry name" value="Sig_transdc_resp-reg_receiver"/>
</dbReference>
<dbReference type="RefSeq" id="WP_013618086.1">
    <property type="nucleotide sequence ID" value="NC_015164.1"/>
</dbReference>
<dbReference type="PROSITE" id="PS50109">
    <property type="entry name" value="HIS_KIN"/>
    <property type="match status" value="1"/>
</dbReference>
<dbReference type="SUPFAM" id="SSF55874">
    <property type="entry name" value="ATPase domain of HSP90 chaperone/DNA topoisomerase II/histidine kinase"/>
    <property type="match status" value="1"/>
</dbReference>
<evidence type="ECO:0000256" key="2">
    <source>
        <dbReference type="ARBA" id="ARBA00012438"/>
    </source>
</evidence>
<dbReference type="Pfam" id="PF02518">
    <property type="entry name" value="HATPase_c"/>
    <property type="match status" value="1"/>
</dbReference>
<dbReference type="eggNOG" id="COG0745">
    <property type="taxonomic scope" value="Bacteria"/>
</dbReference>
<dbReference type="eggNOG" id="COG3292">
    <property type="taxonomic scope" value="Bacteria"/>
</dbReference>
<dbReference type="InterPro" id="IPR036890">
    <property type="entry name" value="HATPase_C_sf"/>
</dbReference>
<dbReference type="InterPro" id="IPR015943">
    <property type="entry name" value="WD40/YVTN_repeat-like_dom_sf"/>
</dbReference>
<keyword evidence="12" id="KW-1185">Reference proteome</keyword>
<dbReference type="GO" id="GO:0043565">
    <property type="term" value="F:sequence-specific DNA binding"/>
    <property type="evidence" value="ECO:0007669"/>
    <property type="project" value="InterPro"/>
</dbReference>
<reference evidence="11 12" key="1">
    <citation type="journal article" date="2011" name="Stand. Genomic Sci.">
        <title>Complete genome sequence of Bacteroides salanitronis type strain (BL78).</title>
        <authorList>
            <person name="Gronow S."/>
            <person name="Held B."/>
            <person name="Lucas S."/>
            <person name="Lapidus A."/>
            <person name="Del Rio T.G."/>
            <person name="Nolan M."/>
            <person name="Tice H."/>
            <person name="Deshpande S."/>
            <person name="Cheng J.F."/>
            <person name="Pitluck S."/>
            <person name="Liolios K."/>
            <person name="Pagani I."/>
            <person name="Ivanova N."/>
            <person name="Mavromatis K."/>
            <person name="Pati A."/>
            <person name="Tapia R."/>
            <person name="Han C."/>
            <person name="Goodwin L."/>
            <person name="Chen A."/>
            <person name="Palaniappan K."/>
            <person name="Land M."/>
            <person name="Hauser L."/>
            <person name="Chang Y.J."/>
            <person name="Jeffries C.D."/>
            <person name="Brambilla E.M."/>
            <person name="Rohde M."/>
            <person name="Goker M."/>
            <person name="Detter J.C."/>
            <person name="Woyke T."/>
            <person name="Bristow J."/>
            <person name="Markowitz V."/>
            <person name="Hugenholtz P."/>
            <person name="Kyrpides N.C."/>
            <person name="Klenk H.P."/>
            <person name="Eisen J.A."/>
        </authorList>
    </citation>
    <scope>NUCLEOTIDE SEQUENCE [LARGE SCALE GENOMIC DNA]</scope>
    <source>
        <strain evidence="11 12">DSM 18170</strain>
    </source>
</reference>
<dbReference type="Proteomes" id="UP000007486">
    <property type="component" value="Chromosome"/>
</dbReference>
<dbReference type="eggNOG" id="COG5002">
    <property type="taxonomic scope" value="Bacteria"/>
</dbReference>
<dbReference type="SMART" id="SM00388">
    <property type="entry name" value="HisKA"/>
    <property type="match status" value="1"/>
</dbReference>
<dbReference type="Gene3D" id="1.10.287.130">
    <property type="match status" value="1"/>
</dbReference>
<dbReference type="Gene3D" id="2.130.10.10">
    <property type="entry name" value="YVTN repeat-like/Quinoprotein amine dehydrogenase"/>
    <property type="match status" value="3"/>
</dbReference>
<dbReference type="CDD" id="cd00075">
    <property type="entry name" value="HATPase"/>
    <property type="match status" value="1"/>
</dbReference>
<dbReference type="InterPro" id="IPR004358">
    <property type="entry name" value="Sig_transdc_His_kin-like_C"/>
</dbReference>
<dbReference type="SMART" id="SM00387">
    <property type="entry name" value="HATPase_c"/>
    <property type="match status" value="1"/>
</dbReference>
<evidence type="ECO:0000256" key="7">
    <source>
        <dbReference type="SAM" id="SignalP"/>
    </source>
</evidence>
<dbReference type="InterPro" id="IPR005467">
    <property type="entry name" value="His_kinase_dom"/>
</dbReference>
<dbReference type="Gene3D" id="2.60.40.10">
    <property type="entry name" value="Immunoglobulins"/>
    <property type="match status" value="1"/>
</dbReference>
<dbReference type="CDD" id="cd00082">
    <property type="entry name" value="HisKA"/>
    <property type="match status" value="1"/>
</dbReference>
<evidence type="ECO:0000256" key="5">
    <source>
        <dbReference type="ARBA" id="ARBA00023163"/>
    </source>
</evidence>
<keyword evidence="11" id="KW-0418">Kinase</keyword>